<name>A0A433PH66_9FUNG</name>
<evidence type="ECO:0000256" key="4">
    <source>
        <dbReference type="ARBA" id="ARBA00011802"/>
    </source>
</evidence>
<evidence type="ECO:0000256" key="5">
    <source>
        <dbReference type="ARBA" id="ARBA00022448"/>
    </source>
</evidence>
<evidence type="ECO:0000313" key="17">
    <source>
        <dbReference type="Proteomes" id="UP000274822"/>
    </source>
</evidence>
<comment type="similarity">
    <text evidence="3">Belongs to the EROs family.</text>
</comment>
<evidence type="ECO:0000256" key="15">
    <source>
        <dbReference type="ARBA" id="ARBA00023284"/>
    </source>
</evidence>
<keyword evidence="5" id="KW-0813">Transport</keyword>
<dbReference type="AlphaFoldDB" id="A0A433PH66"/>
<dbReference type="Pfam" id="PF04137">
    <property type="entry name" value="ERO1"/>
    <property type="match status" value="1"/>
</dbReference>
<evidence type="ECO:0000256" key="1">
    <source>
        <dbReference type="ARBA" id="ARBA00001974"/>
    </source>
</evidence>
<accession>A0A433PH66</accession>
<keyword evidence="6" id="KW-0285">Flavoprotein</keyword>
<reference evidence="16 17" key="1">
    <citation type="journal article" date="2018" name="New Phytol.">
        <title>Phylogenomics of Endogonaceae and evolution of mycorrhizas within Mucoromycota.</title>
        <authorList>
            <person name="Chang Y."/>
            <person name="Desiro A."/>
            <person name="Na H."/>
            <person name="Sandor L."/>
            <person name="Lipzen A."/>
            <person name="Clum A."/>
            <person name="Barry K."/>
            <person name="Grigoriev I.V."/>
            <person name="Martin F.M."/>
            <person name="Stajich J.E."/>
            <person name="Smith M.E."/>
            <person name="Bonito G."/>
            <person name="Spatafora J.W."/>
        </authorList>
    </citation>
    <scope>NUCLEOTIDE SEQUENCE [LARGE SCALE GENOMIC DNA]</scope>
    <source>
        <strain evidence="16 17">AD002</strain>
    </source>
</reference>
<evidence type="ECO:0000256" key="7">
    <source>
        <dbReference type="ARBA" id="ARBA00022729"/>
    </source>
</evidence>
<evidence type="ECO:0000256" key="13">
    <source>
        <dbReference type="ARBA" id="ARBA00023157"/>
    </source>
</evidence>
<gene>
    <name evidence="16" type="ORF">BC938DRAFT_476437</name>
</gene>
<evidence type="ECO:0000256" key="11">
    <source>
        <dbReference type="ARBA" id="ARBA00023002"/>
    </source>
</evidence>
<keyword evidence="14" id="KW-0325">Glycoprotein</keyword>
<dbReference type="EMBL" id="RBNJ01023721">
    <property type="protein sequence ID" value="RUS16877.1"/>
    <property type="molecule type" value="Genomic_DNA"/>
</dbReference>
<comment type="subcellular location">
    <subcellularLocation>
        <location evidence="2">Endoplasmic reticulum membrane</location>
        <topology evidence="2">Peripheral membrane protein</topology>
        <orientation evidence="2">Lumenal side</orientation>
    </subcellularLocation>
</comment>
<evidence type="ECO:0000313" key="16">
    <source>
        <dbReference type="EMBL" id="RUS16877.1"/>
    </source>
</evidence>
<dbReference type="SUPFAM" id="SSF110019">
    <property type="entry name" value="ERO1-like"/>
    <property type="match status" value="1"/>
</dbReference>
<dbReference type="InterPro" id="IPR007266">
    <property type="entry name" value="Ero1"/>
</dbReference>
<dbReference type="GO" id="GO:0015035">
    <property type="term" value="F:protein-disulfide reductase activity"/>
    <property type="evidence" value="ECO:0007669"/>
    <property type="project" value="InterPro"/>
</dbReference>
<comment type="cofactor">
    <cofactor evidence="1">
        <name>FAD</name>
        <dbReference type="ChEBI" id="CHEBI:57692"/>
    </cofactor>
</comment>
<dbReference type="InterPro" id="IPR037192">
    <property type="entry name" value="ERO1-like_sf"/>
</dbReference>
<comment type="caution">
    <text evidence="16">The sequence shown here is derived from an EMBL/GenBank/DDBJ whole genome shotgun (WGS) entry which is preliminary data.</text>
</comment>
<dbReference type="GO" id="GO:0034975">
    <property type="term" value="P:protein folding in endoplasmic reticulum"/>
    <property type="evidence" value="ECO:0007669"/>
    <property type="project" value="InterPro"/>
</dbReference>
<evidence type="ECO:0000256" key="6">
    <source>
        <dbReference type="ARBA" id="ARBA00022630"/>
    </source>
</evidence>
<comment type="subunit">
    <text evidence="4">May function both as a monomer and a homodimer.</text>
</comment>
<evidence type="ECO:0000256" key="8">
    <source>
        <dbReference type="ARBA" id="ARBA00022824"/>
    </source>
</evidence>
<evidence type="ECO:0000256" key="3">
    <source>
        <dbReference type="ARBA" id="ARBA00008277"/>
    </source>
</evidence>
<evidence type="ECO:0000256" key="9">
    <source>
        <dbReference type="ARBA" id="ARBA00022827"/>
    </source>
</evidence>
<keyword evidence="10" id="KW-0249">Electron transport</keyword>
<keyword evidence="12" id="KW-0472">Membrane</keyword>
<evidence type="ECO:0000256" key="10">
    <source>
        <dbReference type="ARBA" id="ARBA00022982"/>
    </source>
</evidence>
<dbReference type="PANTHER" id="PTHR12613:SF0">
    <property type="entry name" value="ERO1-LIKE PROTEIN"/>
    <property type="match status" value="1"/>
</dbReference>
<keyword evidence="17" id="KW-1185">Reference proteome</keyword>
<keyword evidence="15" id="KW-0676">Redox-active center</keyword>
<dbReference type="GO" id="GO:0005789">
    <property type="term" value="C:endoplasmic reticulum membrane"/>
    <property type="evidence" value="ECO:0007669"/>
    <property type="project" value="UniProtKB-SubCell"/>
</dbReference>
<evidence type="ECO:0000256" key="12">
    <source>
        <dbReference type="ARBA" id="ARBA00023136"/>
    </source>
</evidence>
<protein>
    <submittedName>
        <fullName evidence="16">Uncharacterized protein</fullName>
    </submittedName>
</protein>
<evidence type="ECO:0000256" key="14">
    <source>
        <dbReference type="ARBA" id="ARBA00023180"/>
    </source>
</evidence>
<evidence type="ECO:0000256" key="2">
    <source>
        <dbReference type="ARBA" id="ARBA00004367"/>
    </source>
</evidence>
<dbReference type="GO" id="GO:0016972">
    <property type="term" value="F:thiol oxidase activity"/>
    <property type="evidence" value="ECO:0007669"/>
    <property type="project" value="InterPro"/>
</dbReference>
<dbReference type="GO" id="GO:0071949">
    <property type="term" value="F:FAD binding"/>
    <property type="evidence" value="ECO:0007669"/>
    <property type="project" value="InterPro"/>
</dbReference>
<organism evidence="16 17">
    <name type="scientific">Jimgerdemannia flammicorona</name>
    <dbReference type="NCBI Taxonomy" id="994334"/>
    <lineage>
        <taxon>Eukaryota</taxon>
        <taxon>Fungi</taxon>
        <taxon>Fungi incertae sedis</taxon>
        <taxon>Mucoromycota</taxon>
        <taxon>Mucoromycotina</taxon>
        <taxon>Endogonomycetes</taxon>
        <taxon>Endogonales</taxon>
        <taxon>Endogonaceae</taxon>
        <taxon>Jimgerdemannia</taxon>
    </lineage>
</organism>
<keyword evidence="8" id="KW-0256">Endoplasmic reticulum</keyword>
<keyword evidence="9" id="KW-0274">FAD</keyword>
<dbReference type="PANTHER" id="PTHR12613">
    <property type="entry name" value="ERO1-RELATED"/>
    <property type="match status" value="1"/>
</dbReference>
<keyword evidence="7" id="KW-0732">Signal</keyword>
<dbReference type="Proteomes" id="UP000274822">
    <property type="component" value="Unassembled WGS sequence"/>
</dbReference>
<keyword evidence="11" id="KW-0560">Oxidoreductase</keyword>
<proteinExistence type="inferred from homology"/>
<keyword evidence="13" id="KW-1015">Disulfide bond</keyword>
<sequence>MQNVLEKSPNQNYCNPTGIISDSCCDFETVEKVNEDLYGQIQDLVKTKFFRYYKLNLYRECPFWHEDGLCMNRDCAVATVDDEVRFNLFYFILLG</sequence>